<proteinExistence type="predicted"/>
<protein>
    <submittedName>
        <fullName evidence="1">Uncharacterized protein</fullName>
    </submittedName>
</protein>
<dbReference type="RefSeq" id="WP_212116675.1">
    <property type="nucleotide sequence ID" value="NZ_JAGTPX020000001.1"/>
</dbReference>
<gene>
    <name evidence="1" type="ORF">KD144_00620</name>
</gene>
<name>A0A941GAJ7_NIACI</name>
<reference evidence="1" key="1">
    <citation type="submission" date="2021-04" db="EMBL/GenBank/DDBJ databases">
        <title>Genomic analysis of electroactive and textile dye degrading Bacillus circulans strain: DC10 isolated from constructed wetland-microbial fuel cells treating textile dye wastewaters.</title>
        <authorList>
            <person name="Patel D.U."/>
            <person name="Desai C.R."/>
        </authorList>
    </citation>
    <scope>NUCLEOTIDE SEQUENCE</scope>
    <source>
        <strain evidence="1">DC10</strain>
    </source>
</reference>
<organism evidence="1">
    <name type="scientific">Niallia circulans</name>
    <name type="common">Bacillus circulans</name>
    <dbReference type="NCBI Taxonomy" id="1397"/>
    <lineage>
        <taxon>Bacteria</taxon>
        <taxon>Bacillati</taxon>
        <taxon>Bacillota</taxon>
        <taxon>Bacilli</taxon>
        <taxon>Bacillales</taxon>
        <taxon>Bacillaceae</taxon>
        <taxon>Niallia</taxon>
    </lineage>
</organism>
<comment type="caution">
    <text evidence="1">The sequence shown here is derived from an EMBL/GenBank/DDBJ whole genome shotgun (WGS) entry which is preliminary data.</text>
</comment>
<dbReference type="AlphaFoldDB" id="A0A941GAJ7"/>
<accession>A0A941GAJ7</accession>
<dbReference type="EMBL" id="JAGTPX010000001">
    <property type="protein sequence ID" value="MBR8668028.1"/>
    <property type="molecule type" value="Genomic_DNA"/>
</dbReference>
<evidence type="ECO:0000313" key="1">
    <source>
        <dbReference type="EMBL" id="MBR8668028.1"/>
    </source>
</evidence>
<sequence>MTRRVVTHHGISRDNEPLTVITIYEPKVNKEQIKKLSPYSKTHQVLIKSGKSYDFK</sequence>